<feature type="binding site" evidence="16">
    <location>
        <position position="252"/>
    </location>
    <ligand>
        <name>Mg(2+)</name>
        <dbReference type="ChEBI" id="CHEBI:18420"/>
        <label>1</label>
    </ligand>
</feature>
<evidence type="ECO:0000256" key="3">
    <source>
        <dbReference type="ARBA" id="ARBA00004496"/>
    </source>
</evidence>
<evidence type="ECO:0000256" key="14">
    <source>
        <dbReference type="HAMAP-Rule" id="MF_00047"/>
    </source>
</evidence>
<gene>
    <name evidence="14" type="primary">ddl</name>
    <name evidence="19" type="ordered locus">B488_05940</name>
</gene>
<evidence type="ECO:0000313" key="20">
    <source>
        <dbReference type="Proteomes" id="UP000010799"/>
    </source>
</evidence>
<evidence type="ECO:0000256" key="15">
    <source>
        <dbReference type="PIRSR" id="PIRSR039102-1"/>
    </source>
</evidence>
<dbReference type="NCBIfam" id="NF002378">
    <property type="entry name" value="PRK01372.1"/>
    <property type="match status" value="1"/>
</dbReference>
<dbReference type="SUPFAM" id="SSF52440">
    <property type="entry name" value="PreATP-grasp domain"/>
    <property type="match status" value="1"/>
</dbReference>
<feature type="active site" evidence="15">
    <location>
        <position position="142"/>
    </location>
</feature>
<keyword evidence="20" id="KW-1185">Reference proteome</keyword>
<feature type="binding site" evidence="16">
    <location>
        <position position="268"/>
    </location>
    <ligand>
        <name>Mg(2+)</name>
        <dbReference type="ChEBI" id="CHEBI:18420"/>
        <label>2</label>
    </ligand>
</feature>
<dbReference type="AlphaFoldDB" id="L0EW40"/>
<evidence type="ECO:0000256" key="12">
    <source>
        <dbReference type="ARBA" id="ARBA00023316"/>
    </source>
</evidence>
<comment type="cofactor">
    <cofactor evidence="1">
        <name>Mn(2+)</name>
        <dbReference type="ChEBI" id="CHEBI:29035"/>
    </cofactor>
</comment>
<keyword evidence="11 14" id="KW-0573">Peptidoglycan synthesis</keyword>
<keyword evidence="10 14" id="KW-0133">Cell shape</keyword>
<dbReference type="PROSITE" id="PS50975">
    <property type="entry name" value="ATP_GRASP"/>
    <property type="match status" value="1"/>
</dbReference>
<evidence type="ECO:0000256" key="8">
    <source>
        <dbReference type="ARBA" id="ARBA00022741"/>
    </source>
</evidence>
<dbReference type="STRING" id="1215343.B488_05940"/>
<dbReference type="Gene3D" id="3.40.50.20">
    <property type="match status" value="1"/>
</dbReference>
<evidence type="ECO:0000256" key="5">
    <source>
        <dbReference type="ARBA" id="ARBA00012216"/>
    </source>
</evidence>
<dbReference type="InterPro" id="IPR011761">
    <property type="entry name" value="ATP-grasp"/>
</dbReference>
<dbReference type="InterPro" id="IPR005905">
    <property type="entry name" value="D_ala_D_ala"/>
</dbReference>
<keyword evidence="8 17" id="KW-0547">Nucleotide-binding</keyword>
<keyword evidence="16" id="KW-0479">Metal-binding</keyword>
<keyword evidence="12 14" id="KW-0961">Cell wall biogenesis/degradation</keyword>
<dbReference type="InterPro" id="IPR011095">
    <property type="entry name" value="Dala_Dala_lig_C"/>
</dbReference>
<evidence type="ECO:0000256" key="16">
    <source>
        <dbReference type="PIRSR" id="PIRSR039102-3"/>
    </source>
</evidence>
<evidence type="ECO:0000256" key="17">
    <source>
        <dbReference type="PROSITE-ProRule" id="PRU00409"/>
    </source>
</evidence>
<name>L0EW40_LIBCB</name>
<dbReference type="EMBL" id="CP003789">
    <property type="protein sequence ID" value="AGA64586.1"/>
    <property type="molecule type" value="Genomic_DNA"/>
</dbReference>
<dbReference type="Proteomes" id="UP000010799">
    <property type="component" value="Chromosome"/>
</dbReference>
<feature type="domain" description="ATP-grasp" evidence="18">
    <location>
        <begin position="102"/>
        <end position="299"/>
    </location>
</feature>
<proteinExistence type="inferred from homology"/>
<dbReference type="PROSITE" id="PS00843">
    <property type="entry name" value="DALA_DALA_LIGASE_1"/>
    <property type="match status" value="1"/>
</dbReference>
<comment type="similarity">
    <text evidence="4 14">Belongs to the D-alanine--D-alanine ligase family.</text>
</comment>
<sequence length="305" mass="33624">MKIRHVAILMGGFSSERLISFSSGETCAVALEEAGFEVSRVNVNRSVAEVLVDLKPDIALNVLHGAFGEDGILQGILEYLQIPYTYSGVLASALAMDKVRAKQIVSSQGISVAPSIVVNRRFMCSEHVMPPPYVIKPLKGGSSLGVLIVRKEDAVPLHVINSPEWDYGDEILVEKYIDGIELTCGVMGDKALDVVEIVPVGQDFYNYDAKYKENNCKHILPARIPSDIYEKIRTLSLKAHKIIGCRGISRSDFIFNNITGEIIWLEINTQPGMTPTSLIPEMALHSGYSFGELLQWILKDASCLR</sequence>
<keyword evidence="16" id="KW-0464">Manganese</keyword>
<dbReference type="InterPro" id="IPR013815">
    <property type="entry name" value="ATP_grasp_subdomain_1"/>
</dbReference>
<evidence type="ECO:0000256" key="1">
    <source>
        <dbReference type="ARBA" id="ARBA00001936"/>
    </source>
</evidence>
<feature type="binding site" evidence="16">
    <location>
        <position position="266"/>
    </location>
    <ligand>
        <name>Mg(2+)</name>
        <dbReference type="ChEBI" id="CHEBI:18420"/>
        <label>2</label>
    </ligand>
</feature>
<dbReference type="UniPathway" id="UPA00219"/>
<dbReference type="Pfam" id="PF01820">
    <property type="entry name" value="Dala_Dala_lig_N"/>
    <property type="match status" value="1"/>
</dbReference>
<evidence type="ECO:0000313" key="19">
    <source>
        <dbReference type="EMBL" id="AGA64586.1"/>
    </source>
</evidence>
<evidence type="ECO:0000256" key="2">
    <source>
        <dbReference type="ARBA" id="ARBA00003921"/>
    </source>
</evidence>
<dbReference type="NCBIfam" id="TIGR01205">
    <property type="entry name" value="D_ala_D_alaTIGR"/>
    <property type="match status" value="1"/>
</dbReference>
<evidence type="ECO:0000256" key="6">
    <source>
        <dbReference type="ARBA" id="ARBA00022490"/>
    </source>
</evidence>
<comment type="cofactor">
    <cofactor evidence="16">
        <name>Mg(2+)</name>
        <dbReference type="ChEBI" id="CHEBI:18420"/>
    </cofactor>
    <cofactor evidence="16">
        <name>Mn(2+)</name>
        <dbReference type="ChEBI" id="CHEBI:29035"/>
    </cofactor>
    <text evidence="16">Binds 2 magnesium or manganese ions per subunit.</text>
</comment>
<dbReference type="EC" id="6.3.2.4" evidence="5 14"/>
<dbReference type="InterPro" id="IPR016185">
    <property type="entry name" value="PreATP-grasp_dom_sf"/>
</dbReference>
<evidence type="ECO:0000256" key="7">
    <source>
        <dbReference type="ARBA" id="ARBA00022598"/>
    </source>
</evidence>
<evidence type="ECO:0000259" key="18">
    <source>
        <dbReference type="PROSITE" id="PS50975"/>
    </source>
</evidence>
<dbReference type="KEGG" id="lcc:B488_05940"/>
<comment type="catalytic activity">
    <reaction evidence="13 14">
        <text>2 D-alanine + ATP = D-alanyl-D-alanine + ADP + phosphate + H(+)</text>
        <dbReference type="Rhea" id="RHEA:11224"/>
        <dbReference type="ChEBI" id="CHEBI:15378"/>
        <dbReference type="ChEBI" id="CHEBI:30616"/>
        <dbReference type="ChEBI" id="CHEBI:43474"/>
        <dbReference type="ChEBI" id="CHEBI:57416"/>
        <dbReference type="ChEBI" id="CHEBI:57822"/>
        <dbReference type="ChEBI" id="CHEBI:456216"/>
        <dbReference type="EC" id="6.3.2.4"/>
    </reaction>
</comment>
<feature type="binding site" evidence="16">
    <location>
        <position position="266"/>
    </location>
    <ligand>
        <name>Mg(2+)</name>
        <dbReference type="ChEBI" id="CHEBI:18420"/>
        <label>1</label>
    </ligand>
</feature>
<dbReference type="GO" id="GO:0071555">
    <property type="term" value="P:cell wall organization"/>
    <property type="evidence" value="ECO:0007669"/>
    <property type="project" value="UniProtKB-KW"/>
</dbReference>
<reference evidence="19 20" key="1">
    <citation type="journal article" date="2012" name="Stand. Genomic Sci.">
        <title>Complete genome sequence of Liberibacter crescens BT-1.</title>
        <authorList>
            <person name="Leonard M.T."/>
            <person name="Fagen J.R."/>
            <person name="Davis-Richardson A.G."/>
            <person name="Davis M.J."/>
            <person name="Triplett E.W."/>
        </authorList>
    </citation>
    <scope>NUCLEOTIDE SEQUENCE [LARGE SCALE GENOMIC DNA]</scope>
    <source>
        <strain evidence="19 20">BT-1</strain>
    </source>
</reference>
<dbReference type="HAMAP" id="MF_00047">
    <property type="entry name" value="Dala_Dala_lig"/>
    <property type="match status" value="1"/>
</dbReference>
<evidence type="ECO:0000256" key="13">
    <source>
        <dbReference type="ARBA" id="ARBA00047614"/>
    </source>
</evidence>
<accession>L0EW40</accession>
<feature type="active site" evidence="15">
    <location>
        <position position="277"/>
    </location>
</feature>
<comment type="subcellular location">
    <subcellularLocation>
        <location evidence="3 14">Cytoplasm</location>
    </subcellularLocation>
</comment>
<evidence type="ECO:0000256" key="10">
    <source>
        <dbReference type="ARBA" id="ARBA00022960"/>
    </source>
</evidence>
<dbReference type="InterPro" id="IPR000291">
    <property type="entry name" value="D-Ala_lig_Van_CS"/>
</dbReference>
<dbReference type="GO" id="GO:0005737">
    <property type="term" value="C:cytoplasm"/>
    <property type="evidence" value="ECO:0007669"/>
    <property type="project" value="UniProtKB-SubCell"/>
</dbReference>
<dbReference type="PIRSF" id="PIRSF039102">
    <property type="entry name" value="Ddl/VanB"/>
    <property type="match status" value="1"/>
</dbReference>
<dbReference type="GO" id="GO:0008716">
    <property type="term" value="F:D-alanine-D-alanine ligase activity"/>
    <property type="evidence" value="ECO:0007669"/>
    <property type="project" value="UniProtKB-UniRule"/>
</dbReference>
<keyword evidence="9 17" id="KW-0067">ATP-binding</keyword>
<dbReference type="GO" id="GO:0046872">
    <property type="term" value="F:metal ion binding"/>
    <property type="evidence" value="ECO:0007669"/>
    <property type="project" value="UniProtKB-KW"/>
</dbReference>
<dbReference type="eggNOG" id="COG1181">
    <property type="taxonomic scope" value="Bacteria"/>
</dbReference>
<dbReference type="HOGENOM" id="CLU_039268_1_1_5"/>
<dbReference type="PANTHER" id="PTHR23132:SF23">
    <property type="entry name" value="D-ALANINE--D-ALANINE LIGASE B"/>
    <property type="match status" value="1"/>
</dbReference>
<comment type="function">
    <text evidence="2 14">Cell wall formation.</text>
</comment>
<evidence type="ECO:0000256" key="4">
    <source>
        <dbReference type="ARBA" id="ARBA00010871"/>
    </source>
</evidence>
<dbReference type="RefSeq" id="WP_015273013.1">
    <property type="nucleotide sequence ID" value="NC_019907.1"/>
</dbReference>
<dbReference type="InterPro" id="IPR011127">
    <property type="entry name" value="Dala_Dala_lig_N"/>
</dbReference>
<dbReference type="PROSITE" id="PS00844">
    <property type="entry name" value="DALA_DALA_LIGASE_2"/>
    <property type="match status" value="1"/>
</dbReference>
<dbReference type="GO" id="GO:0008360">
    <property type="term" value="P:regulation of cell shape"/>
    <property type="evidence" value="ECO:0007669"/>
    <property type="project" value="UniProtKB-KW"/>
</dbReference>
<keyword evidence="7 14" id="KW-0436">Ligase</keyword>
<dbReference type="PATRIC" id="fig|1215343.11.peg.604"/>
<organism evidence="19 20">
    <name type="scientific">Liberibacter crescens (strain BT-1)</name>
    <dbReference type="NCBI Taxonomy" id="1215343"/>
    <lineage>
        <taxon>Bacteria</taxon>
        <taxon>Pseudomonadati</taxon>
        <taxon>Pseudomonadota</taxon>
        <taxon>Alphaproteobacteria</taxon>
        <taxon>Hyphomicrobiales</taxon>
        <taxon>Rhizobiaceae</taxon>
        <taxon>Liberibacter</taxon>
    </lineage>
</organism>
<dbReference type="SUPFAM" id="SSF56059">
    <property type="entry name" value="Glutathione synthetase ATP-binding domain-like"/>
    <property type="match status" value="1"/>
</dbReference>
<dbReference type="GO" id="GO:0005524">
    <property type="term" value="F:ATP binding"/>
    <property type="evidence" value="ECO:0007669"/>
    <property type="project" value="UniProtKB-UniRule"/>
</dbReference>
<dbReference type="Gene3D" id="3.30.470.20">
    <property type="entry name" value="ATP-grasp fold, B domain"/>
    <property type="match status" value="1"/>
</dbReference>
<evidence type="ECO:0000256" key="11">
    <source>
        <dbReference type="ARBA" id="ARBA00022984"/>
    </source>
</evidence>
<dbReference type="GO" id="GO:0009252">
    <property type="term" value="P:peptidoglycan biosynthetic process"/>
    <property type="evidence" value="ECO:0007669"/>
    <property type="project" value="UniProtKB-UniRule"/>
</dbReference>
<feature type="active site" evidence="15">
    <location>
        <position position="16"/>
    </location>
</feature>
<dbReference type="PANTHER" id="PTHR23132">
    <property type="entry name" value="D-ALANINE--D-ALANINE LIGASE"/>
    <property type="match status" value="1"/>
</dbReference>
<keyword evidence="16" id="KW-0460">Magnesium</keyword>
<keyword evidence="6 14" id="KW-0963">Cytoplasm</keyword>
<dbReference type="Pfam" id="PF07478">
    <property type="entry name" value="Dala_Dala_lig_C"/>
    <property type="match status" value="1"/>
</dbReference>
<evidence type="ECO:0000256" key="9">
    <source>
        <dbReference type="ARBA" id="ARBA00022840"/>
    </source>
</evidence>
<dbReference type="Gene3D" id="3.30.1490.20">
    <property type="entry name" value="ATP-grasp fold, A domain"/>
    <property type="match status" value="1"/>
</dbReference>
<comment type="pathway">
    <text evidence="14">Cell wall biogenesis; peptidoglycan biosynthesis.</text>
</comment>
<protein>
    <recommendedName>
        <fullName evidence="5 14">D-alanine--D-alanine ligase</fullName>
        <ecNumber evidence="5 14">6.3.2.4</ecNumber>
    </recommendedName>
    <alternativeName>
        <fullName evidence="14">D-Ala-D-Ala ligase</fullName>
    </alternativeName>
    <alternativeName>
        <fullName evidence="14">D-alanylalanine synthetase</fullName>
    </alternativeName>
</protein>